<evidence type="ECO:0000313" key="1">
    <source>
        <dbReference type="EMBL" id="OUN41798.1"/>
    </source>
</evidence>
<comment type="caution">
    <text evidence="1">The sequence shown here is derived from an EMBL/GenBank/DDBJ whole genome shotgun (WGS) entry which is preliminary data.</text>
</comment>
<keyword evidence="2" id="KW-1185">Reference proteome</keyword>
<dbReference type="AlphaFoldDB" id="A0A1Y3U3K2"/>
<name>A0A1Y3U3K2_9ACTN</name>
<reference evidence="2" key="1">
    <citation type="submission" date="2017-04" db="EMBL/GenBank/DDBJ databases">
        <title>Function of individual gut microbiota members based on whole genome sequencing of pure cultures obtained from chicken caecum.</title>
        <authorList>
            <person name="Medvecky M."/>
            <person name="Cejkova D."/>
            <person name="Polansky O."/>
            <person name="Karasova D."/>
            <person name="Kubasova T."/>
            <person name="Cizek A."/>
            <person name="Rychlik I."/>
        </authorList>
    </citation>
    <scope>NUCLEOTIDE SEQUENCE [LARGE SCALE GENOMIC DNA]</scope>
    <source>
        <strain evidence="2">An70</strain>
    </source>
</reference>
<gene>
    <name evidence="1" type="ORF">B5G21_09165</name>
</gene>
<proteinExistence type="predicted"/>
<accession>A0A1Y3U3K2</accession>
<evidence type="ECO:0000313" key="2">
    <source>
        <dbReference type="Proteomes" id="UP000196560"/>
    </source>
</evidence>
<protein>
    <submittedName>
        <fullName evidence="1">Uncharacterized protein</fullName>
    </submittedName>
</protein>
<dbReference type="RefSeq" id="WP_087186928.1">
    <property type="nucleotide sequence ID" value="NZ_NFHO01000011.1"/>
</dbReference>
<organism evidence="1 2">
    <name type="scientific">Enorma massiliensis</name>
    <dbReference type="NCBI Taxonomy" id="1472761"/>
    <lineage>
        <taxon>Bacteria</taxon>
        <taxon>Bacillati</taxon>
        <taxon>Actinomycetota</taxon>
        <taxon>Coriobacteriia</taxon>
        <taxon>Coriobacteriales</taxon>
        <taxon>Coriobacteriaceae</taxon>
        <taxon>Enorma</taxon>
    </lineage>
</organism>
<sequence length="218" mass="25045">MGGRSGFLASGGFGTPARWHSTGLLYGVKVLERNDPESRTGLPGFCNTPGIAYIAVNMEGKFHQFRQYGRDRRPLFDIDYGEDTPLTGRGKRELHIHEYDSNGVRQPGRWLTDSEMRRYGKFFKGVDLSMKGATYDEFAAMVRESWEIEYTYGGHEYFYQRSGHDGLFEIYVLRDNDIVYHRTSDDMDEMSAEVLSLRIYDGKTVEEAEQGIRVQFEA</sequence>
<dbReference type="EMBL" id="NFHO01000011">
    <property type="protein sequence ID" value="OUN41798.1"/>
    <property type="molecule type" value="Genomic_DNA"/>
</dbReference>
<dbReference type="Proteomes" id="UP000196560">
    <property type="component" value="Unassembled WGS sequence"/>
</dbReference>